<dbReference type="Proteomes" id="UP001597387">
    <property type="component" value="Unassembled WGS sequence"/>
</dbReference>
<reference evidence="2" key="1">
    <citation type="journal article" date="2019" name="Int. J. Syst. Evol. Microbiol.">
        <title>The Global Catalogue of Microorganisms (GCM) 10K type strain sequencing project: providing services to taxonomists for standard genome sequencing and annotation.</title>
        <authorList>
            <consortium name="The Broad Institute Genomics Platform"/>
            <consortium name="The Broad Institute Genome Sequencing Center for Infectious Disease"/>
            <person name="Wu L."/>
            <person name="Ma J."/>
        </authorList>
    </citation>
    <scope>NUCLEOTIDE SEQUENCE [LARGE SCALE GENOMIC DNA]</scope>
    <source>
        <strain evidence="2">KCTC 42217</strain>
    </source>
</reference>
<name>A0ABW4ZN70_9SPHI</name>
<organism evidence="1 2">
    <name type="scientific">Paradesertivirga mongoliensis</name>
    <dbReference type="NCBI Taxonomy" id="2100740"/>
    <lineage>
        <taxon>Bacteria</taxon>
        <taxon>Pseudomonadati</taxon>
        <taxon>Bacteroidota</taxon>
        <taxon>Sphingobacteriia</taxon>
        <taxon>Sphingobacteriales</taxon>
        <taxon>Sphingobacteriaceae</taxon>
        <taxon>Paradesertivirga</taxon>
    </lineage>
</organism>
<dbReference type="InterPro" id="IPR007438">
    <property type="entry name" value="DUF488"/>
</dbReference>
<sequence length="182" mass="20948">MKTFGGSRLTCAGDERCIWTIGHSTRSQEEFVNSLRSFGIQALVDVRRFPGSRKYPQFNVSELGKYLPAAGINYIVNTELGGRREPKPDSKNTVWRHKAFRGYADYTESSEFDAAVKELIDTALLQSTAYMCSEAVWWRCHRAIISDYLKERGWNVKHIMKEDVAVDHPFTSAFLEMHPEYR</sequence>
<keyword evidence="2" id="KW-1185">Reference proteome</keyword>
<accession>A0ABW4ZN70</accession>
<dbReference type="InterPro" id="IPR014519">
    <property type="entry name" value="UCP024492"/>
</dbReference>
<dbReference type="PANTHER" id="PTHR39337">
    <property type="entry name" value="BLR5642 PROTEIN"/>
    <property type="match status" value="1"/>
</dbReference>
<proteinExistence type="predicted"/>
<dbReference type="PIRSF" id="PIRSF024492">
    <property type="entry name" value="UCP024492"/>
    <property type="match status" value="1"/>
</dbReference>
<evidence type="ECO:0000313" key="1">
    <source>
        <dbReference type="EMBL" id="MFD2163296.1"/>
    </source>
</evidence>
<gene>
    <name evidence="1" type="ORF">ACFSJU_12895</name>
</gene>
<dbReference type="Pfam" id="PF04343">
    <property type="entry name" value="DUF488"/>
    <property type="match status" value="1"/>
</dbReference>
<dbReference type="RefSeq" id="WP_255901119.1">
    <property type="nucleotide sequence ID" value="NZ_JAFMZO010000002.1"/>
</dbReference>
<evidence type="ECO:0000313" key="2">
    <source>
        <dbReference type="Proteomes" id="UP001597387"/>
    </source>
</evidence>
<protein>
    <submittedName>
        <fullName evidence="1">DUF488 family protein</fullName>
    </submittedName>
</protein>
<dbReference type="PANTHER" id="PTHR39337:SF1">
    <property type="entry name" value="BLR5642 PROTEIN"/>
    <property type="match status" value="1"/>
</dbReference>
<dbReference type="EMBL" id="JBHUHZ010000002">
    <property type="protein sequence ID" value="MFD2163296.1"/>
    <property type="molecule type" value="Genomic_DNA"/>
</dbReference>
<comment type="caution">
    <text evidence="1">The sequence shown here is derived from an EMBL/GenBank/DDBJ whole genome shotgun (WGS) entry which is preliminary data.</text>
</comment>